<dbReference type="EMBL" id="VWPK01000010">
    <property type="protein sequence ID" value="KAA5612795.1"/>
    <property type="molecule type" value="Genomic_DNA"/>
</dbReference>
<evidence type="ECO:0000313" key="9">
    <source>
        <dbReference type="EMBL" id="KAA5612795.1"/>
    </source>
</evidence>
<evidence type="ECO:0000256" key="5">
    <source>
        <dbReference type="ARBA" id="ARBA00022898"/>
    </source>
</evidence>
<sequence>MFHALPTSPGSPGPLPSGGVPAGVVPAGAPTTGLPTTGLPRTAVPTGAFGGPGVSPASTPLPDAPDPGLAAPGIGGAHAAAAPLAARVPPPLPRSPTLPGVTAGPATLGGIGLAPPSAPLPAAGPPVPPGTSFYFLDEGHRGAAALPDPTVPGASGPGPSVPDVGQGTGAALAAAAPLTARAVPALPPVPALPGVSGPPGAQGGFGAPPPASPLPVVPALGPAIPGQEALQALLMPALPPPQARPAPSPGGPTPSLYFLQDLDGGGVPAGAMPASTPGAGFDPHSRRGDFPILAERVNGRRLVWLDNGATTQKPRAVIERLVRFYEHENSNIHRAAHELAARATDAYEGAREVTRRFLNASAPEEIVFVRGTTEGINLVAQSWGRRFIGAGDEIVITWLEHHANIVPWQMLAEQTGAKLKVAPVDDDGQVVLDAYANLLGPRTKLVALTQVSNALGTITPAQAMTAMAHAVGARVLIDGAQSVAHMRTDVQALGCDWFVFSGHKVFGPTGIGAVYGRRDVLAETPPWQGGGNMIRDVTFEYTEYQDPPARFEAGTGNIADAVGLGAALDYVQQAGLEAIGAHEHALLEHALHDLAHVPGLRLFGTAAEKAGVISFVIDGLDTQEIGKALNREGIAVRAGHHCAQPILRRFGVEATVRASLALYNTHDDVDALVAAVRRIRTGITGLG</sequence>
<comment type="caution">
    <text evidence="9">The sequence shown here is derived from an EMBL/GenBank/DDBJ whole genome shotgun (WGS) entry which is preliminary data.</text>
</comment>
<gene>
    <name evidence="9" type="primary">sufS</name>
    <name evidence="9" type="ORF">F1189_08120</name>
</gene>
<protein>
    <recommendedName>
        <fullName evidence="3">cysteine desulfurase</fullName>
        <ecNumber evidence="3">2.8.1.7</ecNumber>
    </recommendedName>
</protein>
<feature type="domain" description="Aminotransferase class V" evidence="8">
    <location>
        <begin position="303"/>
        <end position="672"/>
    </location>
</feature>
<dbReference type="OrthoDB" id="9804366at2"/>
<comment type="similarity">
    <text evidence="2">Belongs to the class-V pyridoxal-phosphate-dependent aminotransferase family. Csd subfamily.</text>
</comment>
<keyword evidence="4" id="KW-0808">Transferase</keyword>
<dbReference type="Gene3D" id="3.40.640.10">
    <property type="entry name" value="Type I PLP-dependent aspartate aminotransferase-like (Major domain)"/>
    <property type="match status" value="1"/>
</dbReference>
<feature type="region of interest" description="Disordered" evidence="7">
    <location>
        <begin position="1"/>
        <end position="75"/>
    </location>
</feature>
<dbReference type="GO" id="GO:0031071">
    <property type="term" value="F:cysteine desulfurase activity"/>
    <property type="evidence" value="ECO:0007669"/>
    <property type="project" value="UniProtKB-EC"/>
</dbReference>
<dbReference type="EC" id="2.8.1.7" evidence="3"/>
<dbReference type="InterPro" id="IPR000192">
    <property type="entry name" value="Aminotrans_V_dom"/>
</dbReference>
<feature type="compositionally biased region" description="Low complexity" evidence="7">
    <location>
        <begin position="66"/>
        <end position="75"/>
    </location>
</feature>
<dbReference type="AlphaFoldDB" id="A0A5M6IZI8"/>
<keyword evidence="5" id="KW-0663">Pyridoxal phosphate</keyword>
<dbReference type="NCBIfam" id="NF041166">
    <property type="entry name" value="f2_encap_cargo1"/>
    <property type="match status" value="1"/>
</dbReference>
<dbReference type="GO" id="GO:0030170">
    <property type="term" value="F:pyridoxal phosphate binding"/>
    <property type="evidence" value="ECO:0007669"/>
    <property type="project" value="InterPro"/>
</dbReference>
<dbReference type="Gene3D" id="3.90.1150.10">
    <property type="entry name" value="Aspartate Aminotransferase, domain 1"/>
    <property type="match status" value="1"/>
</dbReference>
<evidence type="ECO:0000313" key="10">
    <source>
        <dbReference type="Proteomes" id="UP000325255"/>
    </source>
</evidence>
<dbReference type="GO" id="GO:0006534">
    <property type="term" value="P:cysteine metabolic process"/>
    <property type="evidence" value="ECO:0007669"/>
    <property type="project" value="InterPro"/>
</dbReference>
<evidence type="ECO:0000256" key="6">
    <source>
        <dbReference type="ARBA" id="ARBA00050776"/>
    </source>
</evidence>
<dbReference type="CDD" id="cd06453">
    <property type="entry name" value="SufS_like"/>
    <property type="match status" value="1"/>
</dbReference>
<evidence type="ECO:0000259" key="8">
    <source>
        <dbReference type="Pfam" id="PF00266"/>
    </source>
</evidence>
<dbReference type="InterPro" id="IPR015424">
    <property type="entry name" value="PyrdxlP-dep_Trfase"/>
</dbReference>
<dbReference type="InterPro" id="IPR015421">
    <property type="entry name" value="PyrdxlP-dep_Trfase_major"/>
</dbReference>
<dbReference type="InterPro" id="IPR015422">
    <property type="entry name" value="PyrdxlP-dep_Trfase_small"/>
</dbReference>
<comment type="catalytic activity">
    <reaction evidence="6">
        <text>(sulfur carrier)-H + L-cysteine = (sulfur carrier)-SH + L-alanine</text>
        <dbReference type="Rhea" id="RHEA:43892"/>
        <dbReference type="Rhea" id="RHEA-COMP:14737"/>
        <dbReference type="Rhea" id="RHEA-COMP:14739"/>
        <dbReference type="ChEBI" id="CHEBI:29917"/>
        <dbReference type="ChEBI" id="CHEBI:35235"/>
        <dbReference type="ChEBI" id="CHEBI:57972"/>
        <dbReference type="ChEBI" id="CHEBI:64428"/>
        <dbReference type="EC" id="2.8.1.7"/>
    </reaction>
</comment>
<feature type="compositionally biased region" description="Low complexity" evidence="7">
    <location>
        <begin position="151"/>
        <end position="167"/>
    </location>
</feature>
<evidence type="ECO:0000256" key="7">
    <source>
        <dbReference type="SAM" id="MobiDB-lite"/>
    </source>
</evidence>
<organism evidence="9 10">
    <name type="scientific">Rhodovastum atsumiense</name>
    <dbReference type="NCBI Taxonomy" id="504468"/>
    <lineage>
        <taxon>Bacteria</taxon>
        <taxon>Pseudomonadati</taxon>
        <taxon>Pseudomonadota</taxon>
        <taxon>Alphaproteobacteria</taxon>
        <taxon>Acetobacterales</taxon>
        <taxon>Acetobacteraceae</taxon>
        <taxon>Rhodovastum</taxon>
    </lineage>
</organism>
<comment type="cofactor">
    <cofactor evidence="1">
        <name>pyridoxal 5'-phosphate</name>
        <dbReference type="ChEBI" id="CHEBI:597326"/>
    </cofactor>
</comment>
<dbReference type="PANTHER" id="PTHR43586:SF8">
    <property type="entry name" value="CYSTEINE DESULFURASE 1, CHLOROPLASTIC"/>
    <property type="match status" value="1"/>
</dbReference>
<name>A0A5M6IZI8_9PROT</name>
<dbReference type="NCBIfam" id="TIGR01979">
    <property type="entry name" value="sufS"/>
    <property type="match status" value="1"/>
</dbReference>
<feature type="region of interest" description="Disordered" evidence="7">
    <location>
        <begin position="143"/>
        <end position="167"/>
    </location>
</feature>
<dbReference type="PANTHER" id="PTHR43586">
    <property type="entry name" value="CYSTEINE DESULFURASE"/>
    <property type="match status" value="1"/>
</dbReference>
<proteinExistence type="inferred from homology"/>
<dbReference type="SUPFAM" id="SSF53383">
    <property type="entry name" value="PLP-dependent transferases"/>
    <property type="match status" value="1"/>
</dbReference>
<evidence type="ECO:0000256" key="1">
    <source>
        <dbReference type="ARBA" id="ARBA00001933"/>
    </source>
</evidence>
<dbReference type="Pfam" id="PF00266">
    <property type="entry name" value="Aminotran_5"/>
    <property type="match status" value="1"/>
</dbReference>
<reference evidence="9 10" key="1">
    <citation type="submission" date="2019-09" db="EMBL/GenBank/DDBJ databases">
        <title>Genome sequence of Rhodovastum atsumiense, a diverse member of the Acetobacteraceae family of non-sulfur purple photosynthetic bacteria.</title>
        <authorList>
            <person name="Meyer T."/>
            <person name="Kyndt J."/>
        </authorList>
    </citation>
    <scope>NUCLEOTIDE SEQUENCE [LARGE SCALE GENOMIC DNA]</scope>
    <source>
        <strain evidence="9 10">DSM 21279</strain>
    </source>
</reference>
<evidence type="ECO:0000256" key="3">
    <source>
        <dbReference type="ARBA" id="ARBA00012239"/>
    </source>
</evidence>
<evidence type="ECO:0000256" key="2">
    <source>
        <dbReference type="ARBA" id="ARBA00010447"/>
    </source>
</evidence>
<feature type="compositionally biased region" description="Low complexity" evidence="7">
    <location>
        <begin position="17"/>
        <end position="40"/>
    </location>
</feature>
<dbReference type="InterPro" id="IPR010970">
    <property type="entry name" value="Cys_dSase_SufS"/>
</dbReference>
<keyword evidence="10" id="KW-1185">Reference proteome</keyword>
<accession>A0A5M6IZI8</accession>
<dbReference type="Proteomes" id="UP000325255">
    <property type="component" value="Unassembled WGS sequence"/>
</dbReference>
<evidence type="ECO:0000256" key="4">
    <source>
        <dbReference type="ARBA" id="ARBA00022679"/>
    </source>
</evidence>